<evidence type="ECO:0000313" key="2">
    <source>
        <dbReference type="EMBL" id="TBU32823.1"/>
    </source>
</evidence>
<dbReference type="Pfam" id="PF24803">
    <property type="entry name" value="DUF7704"/>
    <property type="match status" value="1"/>
</dbReference>
<dbReference type="AlphaFoldDB" id="A0A4V2K4M6"/>
<protein>
    <recommendedName>
        <fullName evidence="1">DUF7704 domain-containing protein</fullName>
    </recommendedName>
</protein>
<dbReference type="PANTHER" id="PTHR37019:SF2">
    <property type="entry name" value="EXPERA DOMAIN-CONTAINING PROTEIN"/>
    <property type="match status" value="1"/>
</dbReference>
<gene>
    <name evidence="2" type="ORF">BD311DRAFT_749795</name>
</gene>
<dbReference type="Proteomes" id="UP000292957">
    <property type="component" value="Unassembled WGS sequence"/>
</dbReference>
<proteinExistence type="predicted"/>
<dbReference type="OrthoDB" id="2937326at2759"/>
<dbReference type="InterPro" id="IPR056121">
    <property type="entry name" value="DUF7704"/>
</dbReference>
<evidence type="ECO:0000259" key="1">
    <source>
        <dbReference type="Pfam" id="PF24803"/>
    </source>
</evidence>
<dbReference type="PANTHER" id="PTHR37019">
    <property type="entry name" value="CHROMOSOME 1, WHOLE GENOME SHOTGUN SEQUENCE"/>
    <property type="match status" value="1"/>
</dbReference>
<feature type="domain" description="DUF7704" evidence="1">
    <location>
        <begin position="11"/>
        <end position="161"/>
    </location>
</feature>
<sequence>MSPAYDDRPTTALPWIYWVLFGLYEPLLAIMGFAGAMADPKTIHDAQAPWPSGSAPPGPLAKATQVTMIQLAHTVGLLGLINVFVLGAARKYLFAHPVLQEKIVGALFTPLLFADVVHIIITWWALGDNRWHFWEWSSLLWLTFLTGFSLLIPRVAWHMGVGRYVDRRDGQAHRKA</sequence>
<name>A0A4V2K4M6_9APHY</name>
<accession>A0A4V2K4M6</accession>
<dbReference type="OMA" id="MIPRIAW"/>
<dbReference type="EMBL" id="ML143393">
    <property type="protein sequence ID" value="TBU32823.1"/>
    <property type="molecule type" value="Genomic_DNA"/>
</dbReference>
<organism evidence="2">
    <name type="scientific">Dichomitus squalens</name>
    <dbReference type="NCBI Taxonomy" id="114155"/>
    <lineage>
        <taxon>Eukaryota</taxon>
        <taxon>Fungi</taxon>
        <taxon>Dikarya</taxon>
        <taxon>Basidiomycota</taxon>
        <taxon>Agaricomycotina</taxon>
        <taxon>Agaricomycetes</taxon>
        <taxon>Polyporales</taxon>
        <taxon>Polyporaceae</taxon>
        <taxon>Dichomitus</taxon>
    </lineage>
</organism>
<reference evidence="2" key="1">
    <citation type="submission" date="2019-01" db="EMBL/GenBank/DDBJ databases">
        <title>Draft genome sequences of three monokaryotic isolates of the white-rot basidiomycete fungus Dichomitus squalens.</title>
        <authorList>
            <consortium name="DOE Joint Genome Institute"/>
            <person name="Lopez S.C."/>
            <person name="Andreopoulos B."/>
            <person name="Pangilinan J."/>
            <person name="Lipzen A."/>
            <person name="Riley R."/>
            <person name="Ahrendt S."/>
            <person name="Ng V."/>
            <person name="Barry K."/>
            <person name="Daum C."/>
            <person name="Grigoriev I.V."/>
            <person name="Hilden K.S."/>
            <person name="Makela M.R."/>
            <person name="de Vries R.P."/>
        </authorList>
    </citation>
    <scope>NUCLEOTIDE SEQUENCE [LARGE SCALE GENOMIC DNA]</scope>
    <source>
        <strain evidence="2">OM18370.1</strain>
    </source>
</reference>